<keyword evidence="2" id="KW-0479">Metal-binding</keyword>
<dbReference type="InterPro" id="IPR045087">
    <property type="entry name" value="Cu-oxidase_fam"/>
</dbReference>
<dbReference type="InterPro" id="IPR002355">
    <property type="entry name" value="Cu_oxidase_Cu_BS"/>
</dbReference>
<keyword evidence="8" id="KW-1185">Reference proteome</keyword>
<evidence type="ECO:0000256" key="2">
    <source>
        <dbReference type="ARBA" id="ARBA00022723"/>
    </source>
</evidence>
<dbReference type="PROSITE" id="PS00079">
    <property type="entry name" value="MULTICOPPER_OXIDASE1"/>
    <property type="match status" value="1"/>
</dbReference>
<dbReference type="InterPro" id="IPR011707">
    <property type="entry name" value="Cu-oxidase-like_N"/>
</dbReference>
<dbReference type="VEuPathDB" id="FungiDB:DD237_008214"/>
<accession>A0A3M6VLW9</accession>
<dbReference type="PANTHER" id="PTHR11709">
    <property type="entry name" value="MULTI-COPPER OXIDASE"/>
    <property type="match status" value="1"/>
</dbReference>
<comment type="similarity">
    <text evidence="1">Belongs to the multicopper oxidase family.</text>
</comment>
<evidence type="ECO:0000313" key="7">
    <source>
        <dbReference type="EMBL" id="RMX67312.1"/>
    </source>
</evidence>
<dbReference type="STRING" id="542832.A0A3M6VLW9"/>
<protein>
    <recommendedName>
        <fullName evidence="9">Plastocyanin-like domain-containing protein</fullName>
    </recommendedName>
</protein>
<dbReference type="Pfam" id="PF07731">
    <property type="entry name" value="Cu-oxidase_2"/>
    <property type="match status" value="1"/>
</dbReference>
<dbReference type="EMBL" id="QLLG01000170">
    <property type="protein sequence ID" value="RMX67312.1"/>
    <property type="molecule type" value="Genomic_DNA"/>
</dbReference>
<dbReference type="Pfam" id="PF07732">
    <property type="entry name" value="Cu-oxidase_3"/>
    <property type="match status" value="1"/>
</dbReference>
<dbReference type="CDD" id="cd04207">
    <property type="entry name" value="CuRO_3_LCC_like"/>
    <property type="match status" value="1"/>
</dbReference>
<feature type="domain" description="Plastocyanin-like" evidence="4">
    <location>
        <begin position="154"/>
        <end position="283"/>
    </location>
</feature>
<evidence type="ECO:0000256" key="3">
    <source>
        <dbReference type="ARBA" id="ARBA00023002"/>
    </source>
</evidence>
<evidence type="ECO:0008006" key="9">
    <source>
        <dbReference type="Google" id="ProtNLM"/>
    </source>
</evidence>
<dbReference type="Pfam" id="PF00394">
    <property type="entry name" value="Cu-oxidase"/>
    <property type="match status" value="1"/>
</dbReference>
<dbReference type="InterPro" id="IPR001117">
    <property type="entry name" value="Cu-oxidase_2nd"/>
</dbReference>
<feature type="domain" description="Plastocyanin-like" evidence="6">
    <location>
        <begin position="48"/>
        <end position="137"/>
    </location>
</feature>
<comment type="caution">
    <text evidence="7">The sequence shown here is derived from an EMBL/GenBank/DDBJ whole genome shotgun (WGS) entry which is preliminary data.</text>
</comment>
<reference evidence="7 8" key="1">
    <citation type="submission" date="2018-06" db="EMBL/GenBank/DDBJ databases">
        <title>Comparative genomics of downy mildews reveals potential adaptations to biotrophy.</title>
        <authorList>
            <person name="Fletcher K."/>
            <person name="Klosterman S.J."/>
            <person name="Derevnina L."/>
            <person name="Martin F."/>
            <person name="Koike S."/>
            <person name="Reyes Chin-Wo S."/>
            <person name="Mou B."/>
            <person name="Michelmore R."/>
        </authorList>
    </citation>
    <scope>NUCLEOTIDE SEQUENCE [LARGE SCALE GENOMIC DNA]</scope>
    <source>
        <strain evidence="7 8">R14</strain>
    </source>
</reference>
<dbReference type="InterPro" id="IPR033138">
    <property type="entry name" value="Cu_oxidase_CS"/>
</dbReference>
<feature type="domain" description="Plastocyanin-like" evidence="5">
    <location>
        <begin position="393"/>
        <end position="517"/>
    </location>
</feature>
<sequence>MVGLLSLPFETSAADVVTFDWRVTHLFTEYDGVFIDSFGINDKPSDQAIIEVELGQEVEVRVTNELNESTCLHWHGMKQLGTQEMDGVSGLTQCHISPNGTAVYRFCPDKAGSFWWHSHSGLEFAFGLRGPLIVHAPPNARQDWEIDIDDEFIITLVDLYHREPFPKRMFDNILINNRGRYSCAAAAHHNFTKCTDDQPLVNFHFQPGKKYLLRLINMAALSPIVFSIDGHEFRVVAADGDYLQPSELINSIRLNTGQRYDIIVETISDSMEMPIGPFWMRALGLHGLPWTRGDASVAGEGFVYDGRAIVTYGDGNYNAEPTSTQATIQTTVNEFEFVPLVPTTLPEVASDRAVLQLKMQDGKGYFSIDGSAFHHFEIPYPPPLFSIADGLKTEQLPITANARKIEHGKHIEVVLVNAKDEQHPFHLHTHSPWVVGWGVASLDQIYKNELPPLKLGSAMLRDVYTVPPCTSDGNNGCIDAGYVVLRFNADNPGVWIFHCHIDFHLEAGLSMMLVEGEEELQQRGVKSFAKSMLSVCGSNTSFSSIPPNPKPTS</sequence>
<name>A0A3M6VLW9_9STRA</name>
<dbReference type="SUPFAM" id="SSF49503">
    <property type="entry name" value="Cupredoxins"/>
    <property type="match status" value="3"/>
</dbReference>
<dbReference type="Gene3D" id="2.60.40.420">
    <property type="entry name" value="Cupredoxins - blue copper proteins"/>
    <property type="match status" value="3"/>
</dbReference>
<keyword evidence="3" id="KW-0560">Oxidoreductase</keyword>
<organism evidence="7 8">
    <name type="scientific">Peronospora effusa</name>
    <dbReference type="NCBI Taxonomy" id="542832"/>
    <lineage>
        <taxon>Eukaryota</taxon>
        <taxon>Sar</taxon>
        <taxon>Stramenopiles</taxon>
        <taxon>Oomycota</taxon>
        <taxon>Peronosporomycetes</taxon>
        <taxon>Peronosporales</taxon>
        <taxon>Peronosporaceae</taxon>
        <taxon>Peronospora</taxon>
    </lineage>
</organism>
<evidence type="ECO:0000259" key="5">
    <source>
        <dbReference type="Pfam" id="PF07731"/>
    </source>
</evidence>
<dbReference type="InterPro" id="IPR008972">
    <property type="entry name" value="Cupredoxin"/>
</dbReference>
<dbReference type="Proteomes" id="UP000282087">
    <property type="component" value="Unassembled WGS sequence"/>
</dbReference>
<evidence type="ECO:0000259" key="6">
    <source>
        <dbReference type="Pfam" id="PF07732"/>
    </source>
</evidence>
<dbReference type="AlphaFoldDB" id="A0A3M6VLW9"/>
<gene>
    <name evidence="7" type="ORF">DD238_003195</name>
</gene>
<dbReference type="PROSITE" id="PS00080">
    <property type="entry name" value="MULTICOPPER_OXIDASE2"/>
    <property type="match status" value="1"/>
</dbReference>
<dbReference type="GO" id="GO:0016491">
    <property type="term" value="F:oxidoreductase activity"/>
    <property type="evidence" value="ECO:0007669"/>
    <property type="project" value="UniProtKB-KW"/>
</dbReference>
<evidence type="ECO:0000313" key="8">
    <source>
        <dbReference type="Proteomes" id="UP000282087"/>
    </source>
</evidence>
<dbReference type="GO" id="GO:0005507">
    <property type="term" value="F:copper ion binding"/>
    <property type="evidence" value="ECO:0007669"/>
    <property type="project" value="InterPro"/>
</dbReference>
<dbReference type="CDD" id="cd04206">
    <property type="entry name" value="CuRO_1_LCC_like"/>
    <property type="match status" value="1"/>
</dbReference>
<evidence type="ECO:0000259" key="4">
    <source>
        <dbReference type="Pfam" id="PF00394"/>
    </source>
</evidence>
<dbReference type="PANTHER" id="PTHR11709:SF511">
    <property type="entry name" value="LACCASE"/>
    <property type="match status" value="1"/>
</dbReference>
<proteinExistence type="inferred from homology"/>
<dbReference type="InterPro" id="IPR011706">
    <property type="entry name" value="Cu-oxidase_C"/>
</dbReference>
<evidence type="ECO:0000256" key="1">
    <source>
        <dbReference type="ARBA" id="ARBA00010609"/>
    </source>
</evidence>